<proteinExistence type="predicted"/>
<dbReference type="AlphaFoldDB" id="X1HHP9"/>
<dbReference type="EMBL" id="BARU01011431">
    <property type="protein sequence ID" value="GAH44838.1"/>
    <property type="molecule type" value="Genomic_DNA"/>
</dbReference>
<dbReference type="Pfam" id="PF00106">
    <property type="entry name" value="adh_short"/>
    <property type="match status" value="1"/>
</dbReference>
<feature type="non-terminal residue" evidence="2">
    <location>
        <position position="1"/>
    </location>
</feature>
<comment type="caution">
    <text evidence="2">The sequence shown here is derived from an EMBL/GenBank/DDBJ whole genome shotgun (WGS) entry which is preliminary data.</text>
</comment>
<dbReference type="PRINTS" id="PR00080">
    <property type="entry name" value="SDRFAMILY"/>
</dbReference>
<dbReference type="Gene3D" id="3.40.50.720">
    <property type="entry name" value="NAD(P)-binding Rossmann-like Domain"/>
    <property type="match status" value="1"/>
</dbReference>
<reference evidence="2" key="1">
    <citation type="journal article" date="2014" name="Front. Microbiol.">
        <title>High frequency of phylogenetically diverse reductive dehalogenase-homologous genes in deep subseafloor sedimentary metagenomes.</title>
        <authorList>
            <person name="Kawai M."/>
            <person name="Futagami T."/>
            <person name="Toyoda A."/>
            <person name="Takaki Y."/>
            <person name="Nishi S."/>
            <person name="Hori S."/>
            <person name="Arai W."/>
            <person name="Tsubouchi T."/>
            <person name="Morono Y."/>
            <person name="Uchiyama I."/>
            <person name="Ito T."/>
            <person name="Fujiyama A."/>
            <person name="Inagaki F."/>
            <person name="Takami H."/>
        </authorList>
    </citation>
    <scope>NUCLEOTIDE SEQUENCE</scope>
    <source>
        <strain evidence="2">Expedition CK06-06</strain>
    </source>
</reference>
<dbReference type="PANTHER" id="PTHR43658">
    <property type="entry name" value="SHORT-CHAIN DEHYDROGENASE/REDUCTASE"/>
    <property type="match status" value="1"/>
</dbReference>
<dbReference type="PRINTS" id="PR00081">
    <property type="entry name" value="GDHRDH"/>
</dbReference>
<dbReference type="InterPro" id="IPR020904">
    <property type="entry name" value="Sc_DH/Rdtase_CS"/>
</dbReference>
<keyword evidence="1" id="KW-0560">Oxidoreductase</keyword>
<dbReference type="GO" id="GO:0016491">
    <property type="term" value="F:oxidoreductase activity"/>
    <property type="evidence" value="ECO:0007669"/>
    <property type="project" value="UniProtKB-KW"/>
</dbReference>
<gene>
    <name evidence="2" type="ORF">S03H2_21467</name>
</gene>
<dbReference type="SUPFAM" id="SSF51735">
    <property type="entry name" value="NAD(P)-binding Rossmann-fold domains"/>
    <property type="match status" value="1"/>
</dbReference>
<dbReference type="InterPro" id="IPR036291">
    <property type="entry name" value="NAD(P)-bd_dom_sf"/>
</dbReference>
<sequence length="197" mass="20624">TDVTNEDQVKDALERVAASQGVPRVLINCAGIGGAIRTVSKNGAHPLDKFRQVINVNLIGTFNVIRLFAESLSKLEPVGEERGVIVNTASVAAYEGQIGQAAYAASKAGVVGLTLPVARDLAQSLIRVNSIAPGIFLTPLLSGLSAEAQKSLGSQVPHPARLGNPTEYAALALHIVENPMINGETIRLDGATRMGPR</sequence>
<dbReference type="PANTHER" id="PTHR43658:SF8">
    <property type="entry name" value="17-BETA-HYDROXYSTEROID DEHYDROGENASE 14-RELATED"/>
    <property type="match status" value="1"/>
</dbReference>
<dbReference type="PROSITE" id="PS00061">
    <property type="entry name" value="ADH_SHORT"/>
    <property type="match status" value="1"/>
</dbReference>
<name>X1HHP9_9ZZZZ</name>
<dbReference type="InterPro" id="IPR002347">
    <property type="entry name" value="SDR_fam"/>
</dbReference>
<accession>X1HHP9</accession>
<protein>
    <submittedName>
        <fullName evidence="2">Uncharacterized protein</fullName>
    </submittedName>
</protein>
<organism evidence="2">
    <name type="scientific">marine sediment metagenome</name>
    <dbReference type="NCBI Taxonomy" id="412755"/>
    <lineage>
        <taxon>unclassified sequences</taxon>
        <taxon>metagenomes</taxon>
        <taxon>ecological metagenomes</taxon>
    </lineage>
</organism>
<evidence type="ECO:0000313" key="2">
    <source>
        <dbReference type="EMBL" id="GAH44838.1"/>
    </source>
</evidence>
<evidence type="ECO:0000256" key="1">
    <source>
        <dbReference type="ARBA" id="ARBA00023002"/>
    </source>
</evidence>